<evidence type="ECO:0000313" key="2">
    <source>
        <dbReference type="Proteomes" id="UP001497535"/>
    </source>
</evidence>
<dbReference type="Proteomes" id="UP001497535">
    <property type="component" value="Unassembled WGS sequence"/>
</dbReference>
<reference evidence="1" key="1">
    <citation type="submission" date="2023-11" db="EMBL/GenBank/DDBJ databases">
        <authorList>
            <person name="Poullet M."/>
        </authorList>
    </citation>
    <scope>NUCLEOTIDE SEQUENCE</scope>
    <source>
        <strain evidence="1">E1834</strain>
    </source>
</reference>
<name>A0ACB0ZP60_MELEN</name>
<dbReference type="EMBL" id="CAVMJV010000042">
    <property type="protein sequence ID" value="CAK5080668.1"/>
    <property type="molecule type" value="Genomic_DNA"/>
</dbReference>
<organism evidence="1 2">
    <name type="scientific">Meloidogyne enterolobii</name>
    <name type="common">Root-knot nematode worm</name>
    <name type="synonym">Meloidogyne mayaguensis</name>
    <dbReference type="NCBI Taxonomy" id="390850"/>
    <lineage>
        <taxon>Eukaryota</taxon>
        <taxon>Metazoa</taxon>
        <taxon>Ecdysozoa</taxon>
        <taxon>Nematoda</taxon>
        <taxon>Chromadorea</taxon>
        <taxon>Rhabditida</taxon>
        <taxon>Tylenchina</taxon>
        <taxon>Tylenchomorpha</taxon>
        <taxon>Tylenchoidea</taxon>
        <taxon>Meloidogynidae</taxon>
        <taxon>Meloidogyninae</taxon>
        <taxon>Meloidogyne</taxon>
    </lineage>
</organism>
<evidence type="ECO:0000313" key="1">
    <source>
        <dbReference type="EMBL" id="CAK5080668.1"/>
    </source>
</evidence>
<accession>A0ACB0ZP60</accession>
<gene>
    <name evidence="1" type="ORF">MENTE1834_LOCUS27851</name>
</gene>
<proteinExistence type="predicted"/>
<keyword evidence="2" id="KW-1185">Reference proteome</keyword>
<comment type="caution">
    <text evidence="1">The sequence shown here is derived from an EMBL/GenBank/DDBJ whole genome shotgun (WGS) entry which is preliminary data.</text>
</comment>
<sequence>MLYELKHKCPVPGFDSPYEASNPFNASIELDNKKFIYVNIGILQANECLEKFAGCVMDLVNFLEK</sequence>
<protein>
    <submittedName>
        <fullName evidence="1">Uncharacterized protein</fullName>
    </submittedName>
</protein>